<dbReference type="PANTHER" id="PTHR47024">
    <property type="entry name" value="BIOFILM ABSENT ON HEAD (AFTER YERSINIA EXPOSURE)-RELATED"/>
    <property type="match status" value="1"/>
</dbReference>
<keyword evidence="3 6" id="KW-0328">Glycosyltransferase</keyword>
<dbReference type="CTD" id="8577500"/>
<evidence type="ECO:0000313" key="7">
    <source>
        <dbReference type="EMBL" id="CAP28569.2"/>
    </source>
</evidence>
<reference evidence="7 8" key="1">
    <citation type="journal article" date="2003" name="PLoS Biol.">
        <title>The genome sequence of Caenorhabditis briggsae: a platform for comparative genomics.</title>
        <authorList>
            <person name="Stein L.D."/>
            <person name="Bao Z."/>
            <person name="Blasiar D."/>
            <person name="Blumenthal T."/>
            <person name="Brent M.R."/>
            <person name="Chen N."/>
            <person name="Chinwalla A."/>
            <person name="Clarke L."/>
            <person name="Clee C."/>
            <person name="Coghlan A."/>
            <person name="Coulson A."/>
            <person name="D'Eustachio P."/>
            <person name="Fitch D.H."/>
            <person name="Fulton L.A."/>
            <person name="Fulton R.E."/>
            <person name="Griffiths-Jones S."/>
            <person name="Harris T.W."/>
            <person name="Hillier L.W."/>
            <person name="Kamath R."/>
            <person name="Kuwabara P.E."/>
            <person name="Mardis E.R."/>
            <person name="Marra M.A."/>
            <person name="Miner T.L."/>
            <person name="Minx P."/>
            <person name="Mullikin J.C."/>
            <person name="Plumb R.W."/>
            <person name="Rogers J."/>
            <person name="Schein J.E."/>
            <person name="Sohrmann M."/>
            <person name="Spieth J."/>
            <person name="Stajich J.E."/>
            <person name="Wei C."/>
            <person name="Willey D."/>
            <person name="Wilson R.K."/>
            <person name="Durbin R."/>
            <person name="Waterston R.H."/>
        </authorList>
    </citation>
    <scope>NUCLEOTIDE SEQUENCE [LARGE SCALE GENOMIC DNA]</scope>
    <source>
        <strain evidence="7 8">AF16</strain>
    </source>
</reference>
<evidence type="ECO:0000256" key="2">
    <source>
        <dbReference type="ARBA" id="ARBA00007647"/>
    </source>
</evidence>
<dbReference type="Proteomes" id="UP000008549">
    <property type="component" value="Unassembled WGS sequence"/>
</dbReference>
<dbReference type="eggNOG" id="ENOG502TJCF">
    <property type="taxonomic scope" value="Eukaryota"/>
</dbReference>
<dbReference type="EC" id="2.4.1.-" evidence="6"/>
<dbReference type="GO" id="GO:0016020">
    <property type="term" value="C:membrane"/>
    <property type="evidence" value="ECO:0007669"/>
    <property type="project" value="UniProtKB-SubCell"/>
</dbReference>
<organism evidence="7 8">
    <name type="scientific">Caenorhabditis briggsae</name>
    <dbReference type="NCBI Taxonomy" id="6238"/>
    <lineage>
        <taxon>Eukaryota</taxon>
        <taxon>Metazoa</taxon>
        <taxon>Ecdysozoa</taxon>
        <taxon>Nematoda</taxon>
        <taxon>Chromadorea</taxon>
        <taxon>Rhabditida</taxon>
        <taxon>Rhabditina</taxon>
        <taxon>Rhabditomorpha</taxon>
        <taxon>Rhabditoidea</taxon>
        <taxon>Rhabditidae</taxon>
        <taxon>Peloderinae</taxon>
        <taxon>Caenorhabditis</taxon>
    </lineage>
</organism>
<evidence type="ECO:0000256" key="1">
    <source>
        <dbReference type="ARBA" id="ARBA00004167"/>
    </source>
</evidence>
<dbReference type="KEGG" id="cbr:CBG_08808"/>
<dbReference type="WormBase" id="CBG08808">
    <property type="protein sequence ID" value="CBP26130"/>
    <property type="gene ID" value="WBGene00030536"/>
</dbReference>
<evidence type="ECO:0000256" key="5">
    <source>
        <dbReference type="ARBA" id="ARBA00023136"/>
    </source>
</evidence>
<dbReference type="InParanoid" id="A8X7F8"/>
<evidence type="ECO:0000313" key="8">
    <source>
        <dbReference type="Proteomes" id="UP000008549"/>
    </source>
</evidence>
<protein>
    <recommendedName>
        <fullName evidence="6">Glycosyltransferase family 92 protein</fullName>
        <ecNumber evidence="6">2.4.1.-</ecNumber>
    </recommendedName>
</protein>
<evidence type="ECO:0000256" key="4">
    <source>
        <dbReference type="ARBA" id="ARBA00022679"/>
    </source>
</evidence>
<keyword evidence="4 6" id="KW-0808">Transferase</keyword>
<dbReference type="Pfam" id="PF01697">
    <property type="entry name" value="Glyco_transf_92"/>
    <property type="match status" value="1"/>
</dbReference>
<keyword evidence="8" id="KW-1185">Reference proteome</keyword>
<comment type="similarity">
    <text evidence="2 6">Belongs to the glycosyltransferase 92 family.</text>
</comment>
<dbReference type="GO" id="GO:0016757">
    <property type="term" value="F:glycosyltransferase activity"/>
    <property type="evidence" value="ECO:0007669"/>
    <property type="project" value="UniProtKB-UniRule"/>
</dbReference>
<evidence type="ECO:0000256" key="6">
    <source>
        <dbReference type="RuleBase" id="RU366017"/>
    </source>
</evidence>
<dbReference type="AlphaFoldDB" id="A8X7F8"/>
<dbReference type="OMA" id="CTQPLYW"/>
<sequence length="436" mass="50244">MSATIQKLWKTLLILALTSLVVFIFYSDEKKNEKLRDDDIPIVFYKEAYLDYRYSPPRIRVFSINPCLHSQSTLLIKIGSKFLKLSGEPLEGECPWAWAPTCYYNSYIFETSVTDSDFRISENISIILQNKNSDVPLKVIHPKTKEGLTVCVQPVYLYSQFQNIILFIESWRNQGATHFIVYFHSSTNEVWMVLDHYQRLGILTIKPWPKFGDVPARYPEINSQVYRIGHTMAANLCILKMNTTLGTIVDFDEIIVPTTGSPNILESSRQSLKEAKVGALEFKHTRLQLDLNSEKTGFERKSLENPILLEKSGPVKLVFNTSSVGITLTHSIKKFINSSLKTIEVSIGLLLHYRYNGGQEAMRNKNTNFKIFEKNFEAHIRNIDTVTKSIFQEKRNLYEPRIILELNECIEEMRQSLVCRSTVVNCKSRMEKLVSN</sequence>
<evidence type="ECO:0000313" key="9">
    <source>
        <dbReference type="WormBase" id="CBG08808"/>
    </source>
</evidence>
<dbReference type="InterPro" id="IPR008166">
    <property type="entry name" value="Glyco_transf_92"/>
</dbReference>
<comment type="subcellular location">
    <subcellularLocation>
        <location evidence="1">Membrane</location>
        <topology evidence="1">Single-pass membrane protein</topology>
    </subcellularLocation>
</comment>
<dbReference type="HOGENOM" id="CLU_048942_0_0_1"/>
<gene>
    <name evidence="7 9" type="ORF">CBG08808</name>
    <name evidence="7" type="ORF">CBG_08808</name>
</gene>
<evidence type="ECO:0000256" key="3">
    <source>
        <dbReference type="ARBA" id="ARBA00022676"/>
    </source>
</evidence>
<keyword evidence="5" id="KW-0472">Membrane</keyword>
<accession>A8X7F8</accession>
<name>A8X7F8_CAEBR</name>
<dbReference type="RefSeq" id="XP_045093851.1">
    <property type="nucleotide sequence ID" value="XM_045236660.1"/>
</dbReference>
<reference evidence="7 8" key="2">
    <citation type="journal article" date="2011" name="PLoS Genet.">
        <title>Caenorhabditis briggsae recombinant inbred line genotypes reveal inter-strain incompatibility and the evolution of recombination.</title>
        <authorList>
            <person name="Ross J.A."/>
            <person name="Koboldt D.C."/>
            <person name="Staisch J.E."/>
            <person name="Chamberlin H.M."/>
            <person name="Gupta B.P."/>
            <person name="Miller R.D."/>
            <person name="Baird S.E."/>
            <person name="Haag E.S."/>
        </authorList>
    </citation>
    <scope>NUCLEOTIDE SEQUENCE [LARGE SCALE GENOMIC DNA]</scope>
    <source>
        <strain evidence="7 8">AF16</strain>
    </source>
</reference>
<dbReference type="PANTHER" id="PTHR47024:SF1">
    <property type="entry name" value="GLYCOSYLTRANSFERASE FAMILY 92 PROTEIN"/>
    <property type="match status" value="1"/>
</dbReference>
<dbReference type="EMBL" id="HE601187">
    <property type="protein sequence ID" value="CAP28569.2"/>
    <property type="molecule type" value="Genomic_DNA"/>
</dbReference>
<dbReference type="GeneID" id="8577500"/>
<proteinExistence type="inferred from homology"/>
<dbReference type="STRING" id="6238.A8X7F8"/>